<comment type="caution">
    <text evidence="2">The sequence shown here is derived from an EMBL/GenBank/DDBJ whole genome shotgun (WGS) entry which is preliminary data.</text>
</comment>
<dbReference type="InterPro" id="IPR000421">
    <property type="entry name" value="FA58C"/>
</dbReference>
<keyword evidence="3" id="KW-1185">Reference proteome</keyword>
<dbReference type="Gene3D" id="2.60.120.260">
    <property type="entry name" value="Galactose-binding domain-like"/>
    <property type="match status" value="1"/>
</dbReference>
<sequence length="660" mass="70930">MFKTVHLFFIAGLLWPDVPASAQSSPVRSSWVYPGKDGRLAYKTTPAGDRIMDFSYAGYRGGGVPLPMVAEKRRVKPSGADDTENIQAALDEVAKLPPVDGFRGAVVLAPGVFTCSGSLKIAESGVVLRGSGIKATTIRMTGGKHAAVVIDGGKRPVAMPAAPVTYLTGAYTPAGTQVINVENAAGFRTGQTIEIRKPVTDTWIRSMSMHDLVRDGKPQTWIKAGSALIMHSTVTAINGNRMTISVPLADGCDARFGKTSVQPAAPSGRITDAGVENLHIQCPPLETAYGDAPYSGIRILGDDCWVKNVYCEETMNTTVLGGDRITMQQVYVTHTHPNLGASKPTDFSIEGSCNLLDRCESTGSNTYFVWTGSLKPGPNVLLNCVFRGHGSRIQPHMRWSTGMLVDNCTVPDGGIDFLNRGVAGSGHGWTMGWAVAWNNIASTYVIQNPPGAANWAIGNTGTRQQTARLFDRSPILPEGHFESHGRSVTPQSLYLAQLAERLGPQAVKNTGYPNGNYFVRKKVQKLPPLPRTKDAVMGLNLAQFRPVNTRGNAGGEKAVDGKTATAWTVKDQQSFLELDLENPVDISAITLSEPAGAEGRILGYKVEAQTDSDWLLLSEGRHIGSKKVDTFPAVTAWKVRISVIQAKEQSAISEVGLYLR</sequence>
<name>A0A3N4PGZ1_9BACT</name>
<proteinExistence type="predicted"/>
<dbReference type="InterPro" id="IPR011050">
    <property type="entry name" value="Pectin_lyase_fold/virulence"/>
</dbReference>
<evidence type="ECO:0000313" key="3">
    <source>
        <dbReference type="Proteomes" id="UP000278351"/>
    </source>
</evidence>
<evidence type="ECO:0000313" key="2">
    <source>
        <dbReference type="EMBL" id="RPE07982.1"/>
    </source>
</evidence>
<dbReference type="RefSeq" id="WP_123846982.1">
    <property type="nucleotide sequence ID" value="NZ_RPDH01000002.1"/>
</dbReference>
<evidence type="ECO:0000259" key="1">
    <source>
        <dbReference type="PROSITE" id="PS50022"/>
    </source>
</evidence>
<organism evidence="2 3">
    <name type="scientific">Chitinophaga lutea</name>
    <dbReference type="NCBI Taxonomy" id="2488634"/>
    <lineage>
        <taxon>Bacteria</taxon>
        <taxon>Pseudomonadati</taxon>
        <taxon>Bacteroidota</taxon>
        <taxon>Chitinophagia</taxon>
        <taxon>Chitinophagales</taxon>
        <taxon>Chitinophagaceae</taxon>
        <taxon>Chitinophaga</taxon>
    </lineage>
</organism>
<dbReference type="Proteomes" id="UP000278351">
    <property type="component" value="Unassembled WGS sequence"/>
</dbReference>
<dbReference type="PROSITE" id="PS50022">
    <property type="entry name" value="FA58C_3"/>
    <property type="match status" value="1"/>
</dbReference>
<reference evidence="2 3" key="1">
    <citation type="submission" date="2018-11" db="EMBL/GenBank/DDBJ databases">
        <title>Chitinophaga lutea sp.nov., isolate from arsenic contaminated soil.</title>
        <authorList>
            <person name="Zong Y."/>
        </authorList>
    </citation>
    <scope>NUCLEOTIDE SEQUENCE [LARGE SCALE GENOMIC DNA]</scope>
    <source>
        <strain evidence="2 3">ZY74</strain>
    </source>
</reference>
<dbReference type="InterPro" id="IPR008979">
    <property type="entry name" value="Galactose-bd-like_sf"/>
</dbReference>
<dbReference type="Pfam" id="PF00754">
    <property type="entry name" value="F5_F8_type_C"/>
    <property type="match status" value="1"/>
</dbReference>
<dbReference type="SUPFAM" id="SSF49785">
    <property type="entry name" value="Galactose-binding domain-like"/>
    <property type="match status" value="1"/>
</dbReference>
<dbReference type="AlphaFoldDB" id="A0A3N4PGZ1"/>
<dbReference type="EMBL" id="RPDH01000002">
    <property type="protein sequence ID" value="RPE07982.1"/>
    <property type="molecule type" value="Genomic_DNA"/>
</dbReference>
<dbReference type="InterPro" id="IPR012334">
    <property type="entry name" value="Pectin_lyas_fold"/>
</dbReference>
<protein>
    <recommendedName>
        <fullName evidence="1">F5/8 type C domain-containing protein</fullName>
    </recommendedName>
</protein>
<dbReference type="Gene3D" id="2.160.20.10">
    <property type="entry name" value="Single-stranded right-handed beta-helix, Pectin lyase-like"/>
    <property type="match status" value="1"/>
</dbReference>
<accession>A0A3N4PGZ1</accession>
<dbReference type="SUPFAM" id="SSF51126">
    <property type="entry name" value="Pectin lyase-like"/>
    <property type="match status" value="1"/>
</dbReference>
<feature type="domain" description="F5/8 type C" evidence="1">
    <location>
        <begin position="524"/>
        <end position="660"/>
    </location>
</feature>
<dbReference type="OrthoDB" id="188639at2"/>
<gene>
    <name evidence="2" type="ORF">EGT74_12965</name>
</gene>